<evidence type="ECO:0000256" key="2">
    <source>
        <dbReference type="PIRSR" id="PIRSR601310-3"/>
    </source>
</evidence>
<dbReference type="PROSITE" id="PS51084">
    <property type="entry name" value="HIT_2"/>
    <property type="match status" value="1"/>
</dbReference>
<protein>
    <submittedName>
        <fullName evidence="5">Histidine triad (HIT) family protein</fullName>
    </submittedName>
</protein>
<accession>A0A1T4PAY6</accession>
<dbReference type="Proteomes" id="UP000189941">
    <property type="component" value="Unassembled WGS sequence"/>
</dbReference>
<evidence type="ECO:0000256" key="1">
    <source>
        <dbReference type="PIRSR" id="PIRSR601310-1"/>
    </source>
</evidence>
<keyword evidence="6" id="KW-1185">Reference proteome</keyword>
<feature type="active site" description="Tele-AMP-histidine intermediate" evidence="1">
    <location>
        <position position="100"/>
    </location>
</feature>
<evidence type="ECO:0000313" key="5">
    <source>
        <dbReference type="EMBL" id="SJZ88725.1"/>
    </source>
</evidence>
<dbReference type="OrthoDB" id="9784774at2"/>
<dbReference type="GO" id="GO:0009117">
    <property type="term" value="P:nucleotide metabolic process"/>
    <property type="evidence" value="ECO:0007669"/>
    <property type="project" value="TreeGrafter"/>
</dbReference>
<dbReference type="EMBL" id="FUWO01000033">
    <property type="protein sequence ID" value="SJZ88725.1"/>
    <property type="molecule type" value="Genomic_DNA"/>
</dbReference>
<name>A0A1T4PAY6_9LACT</name>
<dbReference type="SUPFAM" id="SSF54197">
    <property type="entry name" value="HIT-like"/>
    <property type="match status" value="1"/>
</dbReference>
<dbReference type="InterPro" id="IPR036265">
    <property type="entry name" value="HIT-like_sf"/>
</dbReference>
<dbReference type="RefSeq" id="WP_078756644.1">
    <property type="nucleotide sequence ID" value="NZ_FUWO01000033.1"/>
</dbReference>
<dbReference type="Pfam" id="PF01230">
    <property type="entry name" value="HIT"/>
    <property type="match status" value="1"/>
</dbReference>
<dbReference type="PRINTS" id="PR00332">
    <property type="entry name" value="HISTRIAD"/>
</dbReference>
<dbReference type="PANTHER" id="PTHR46648">
    <property type="entry name" value="HIT FAMILY PROTEIN 1"/>
    <property type="match status" value="1"/>
</dbReference>
<dbReference type="GO" id="GO:0003824">
    <property type="term" value="F:catalytic activity"/>
    <property type="evidence" value="ECO:0007669"/>
    <property type="project" value="InterPro"/>
</dbReference>
<sequence>MTDCIFCKIINGEIPSAKVYEDDLVYAFLDISQTTPGHTLLVPKEHVQDIFDYSPTLAGDVLSRLPKIAKGLDKAFPDMLGLNILNNNREAAYQTVFHSHWHLIPRYGEKDGFGLTFTNHMDDVSKEQLASLADQITQGISEVTE</sequence>
<gene>
    <name evidence="5" type="ORF">SAMN02746011_02002</name>
</gene>
<dbReference type="InterPro" id="IPR039384">
    <property type="entry name" value="HINT"/>
</dbReference>
<dbReference type="Gene3D" id="3.30.428.10">
    <property type="entry name" value="HIT-like"/>
    <property type="match status" value="1"/>
</dbReference>
<evidence type="ECO:0000256" key="3">
    <source>
        <dbReference type="PROSITE-ProRule" id="PRU00464"/>
    </source>
</evidence>
<dbReference type="CDD" id="cd01277">
    <property type="entry name" value="HINT_subgroup"/>
    <property type="match status" value="1"/>
</dbReference>
<feature type="domain" description="HIT" evidence="4">
    <location>
        <begin position="5"/>
        <end position="113"/>
    </location>
</feature>
<dbReference type="FunFam" id="3.30.428.10:FF:000014">
    <property type="entry name" value="Putative histidine triad (HIT) protein"/>
    <property type="match status" value="1"/>
</dbReference>
<evidence type="ECO:0000259" key="4">
    <source>
        <dbReference type="PROSITE" id="PS51084"/>
    </source>
</evidence>
<reference evidence="6" key="1">
    <citation type="submission" date="2017-02" db="EMBL/GenBank/DDBJ databases">
        <authorList>
            <person name="Varghese N."/>
            <person name="Submissions S."/>
        </authorList>
    </citation>
    <scope>NUCLEOTIDE SEQUENCE [LARGE SCALE GENOMIC DNA]</scope>
    <source>
        <strain evidence="6">DSM 15739</strain>
    </source>
</reference>
<dbReference type="InterPro" id="IPR001310">
    <property type="entry name" value="Histidine_triad_HIT"/>
</dbReference>
<proteinExistence type="predicted"/>
<organism evidence="5 6">
    <name type="scientific">Globicatella sulfidifaciens DSM 15739</name>
    <dbReference type="NCBI Taxonomy" id="1121925"/>
    <lineage>
        <taxon>Bacteria</taxon>
        <taxon>Bacillati</taxon>
        <taxon>Bacillota</taxon>
        <taxon>Bacilli</taxon>
        <taxon>Lactobacillales</taxon>
        <taxon>Aerococcaceae</taxon>
        <taxon>Globicatella</taxon>
    </lineage>
</organism>
<feature type="short sequence motif" description="Histidine triad motif" evidence="2 3">
    <location>
        <begin position="98"/>
        <end position="102"/>
    </location>
</feature>
<dbReference type="STRING" id="1121925.SAMN02746011_02002"/>
<dbReference type="AlphaFoldDB" id="A0A1T4PAY6"/>
<dbReference type="PANTHER" id="PTHR46648:SF1">
    <property type="entry name" value="ADENOSINE 5'-MONOPHOSPHORAMIDASE HNT1"/>
    <property type="match status" value="1"/>
</dbReference>
<dbReference type="InterPro" id="IPR011146">
    <property type="entry name" value="HIT-like"/>
</dbReference>
<evidence type="ECO:0000313" key="6">
    <source>
        <dbReference type="Proteomes" id="UP000189941"/>
    </source>
</evidence>